<dbReference type="Proteomes" id="UP001604277">
    <property type="component" value="Unassembled WGS sequence"/>
</dbReference>
<evidence type="ECO:0000256" key="1">
    <source>
        <dbReference type="SAM" id="MobiDB-lite"/>
    </source>
</evidence>
<dbReference type="InterPro" id="IPR045884">
    <property type="entry name" value="At5g59350-like"/>
</dbReference>
<organism evidence="2 3">
    <name type="scientific">Forsythia ovata</name>
    <dbReference type="NCBI Taxonomy" id="205694"/>
    <lineage>
        <taxon>Eukaryota</taxon>
        <taxon>Viridiplantae</taxon>
        <taxon>Streptophyta</taxon>
        <taxon>Embryophyta</taxon>
        <taxon>Tracheophyta</taxon>
        <taxon>Spermatophyta</taxon>
        <taxon>Magnoliopsida</taxon>
        <taxon>eudicotyledons</taxon>
        <taxon>Gunneridae</taxon>
        <taxon>Pentapetalae</taxon>
        <taxon>asterids</taxon>
        <taxon>lamiids</taxon>
        <taxon>Lamiales</taxon>
        <taxon>Oleaceae</taxon>
        <taxon>Forsythieae</taxon>
        <taxon>Forsythia</taxon>
    </lineage>
</organism>
<protein>
    <submittedName>
        <fullName evidence="2">Uncharacterized protein</fullName>
    </submittedName>
</protein>
<dbReference type="PANTHER" id="PTHR34054:SF16">
    <property type="entry name" value="MEMBRANE LIPOPROTEIN"/>
    <property type="match status" value="1"/>
</dbReference>
<sequence>MGLVAELYYLLWWKKRMVNSSSEIEKNSCLFCWKKPNSVNNSQEHTVSVTNPIKSTNGHEEIDLKLRSSKESLLKGYGKDGVETELMRLHNLYGLPRFLFTIKEESNEDLESDDEKSKGDRSSRKGSRTRSLSDLFIDVDGSAHHI</sequence>
<keyword evidence="3" id="KW-1185">Reference proteome</keyword>
<dbReference type="PANTHER" id="PTHR34054">
    <property type="entry name" value="EXPRESSED PROTEIN"/>
    <property type="match status" value="1"/>
</dbReference>
<accession>A0ABD1WKB9</accession>
<evidence type="ECO:0000313" key="2">
    <source>
        <dbReference type="EMBL" id="KAL2549992.1"/>
    </source>
</evidence>
<gene>
    <name evidence="2" type="ORF">Fot_11522</name>
</gene>
<dbReference type="AlphaFoldDB" id="A0ABD1WKB9"/>
<dbReference type="EMBL" id="JBFOLJ010000003">
    <property type="protein sequence ID" value="KAL2549992.1"/>
    <property type="molecule type" value="Genomic_DNA"/>
</dbReference>
<evidence type="ECO:0000313" key="3">
    <source>
        <dbReference type="Proteomes" id="UP001604277"/>
    </source>
</evidence>
<name>A0ABD1WKB9_9LAMI</name>
<comment type="caution">
    <text evidence="2">The sequence shown here is derived from an EMBL/GenBank/DDBJ whole genome shotgun (WGS) entry which is preliminary data.</text>
</comment>
<feature type="region of interest" description="Disordered" evidence="1">
    <location>
        <begin position="106"/>
        <end position="130"/>
    </location>
</feature>
<reference evidence="3" key="1">
    <citation type="submission" date="2024-07" db="EMBL/GenBank/DDBJ databases">
        <title>Two chromosome-level genome assemblies of Korean endemic species Abeliophyllum distichum and Forsythia ovata (Oleaceae).</title>
        <authorList>
            <person name="Jang H."/>
        </authorList>
    </citation>
    <scope>NUCLEOTIDE SEQUENCE [LARGE SCALE GENOMIC DNA]</scope>
</reference>
<proteinExistence type="predicted"/>